<dbReference type="Proteomes" id="UP000431269">
    <property type="component" value="Chromosome"/>
</dbReference>
<dbReference type="InterPro" id="IPR032789">
    <property type="entry name" value="T2SS-T3SS_pil_N"/>
</dbReference>
<dbReference type="RefSeq" id="WP_158766828.1">
    <property type="nucleotide sequence ID" value="NZ_CP047045.1"/>
</dbReference>
<dbReference type="InterPro" id="IPR050810">
    <property type="entry name" value="Bact_Secretion_Sys_Channel"/>
</dbReference>
<evidence type="ECO:0000256" key="1">
    <source>
        <dbReference type="RuleBase" id="RU004003"/>
    </source>
</evidence>
<keyword evidence="7" id="KW-1185">Reference proteome</keyword>
<name>A0A6I6ML83_9CAUL</name>
<dbReference type="GO" id="GO:0015627">
    <property type="term" value="C:type II protein secretion system complex"/>
    <property type="evidence" value="ECO:0007669"/>
    <property type="project" value="TreeGrafter"/>
</dbReference>
<dbReference type="EMBL" id="CP047045">
    <property type="protein sequence ID" value="QGZ96010.1"/>
    <property type="molecule type" value="Genomic_DNA"/>
</dbReference>
<proteinExistence type="inferred from homology"/>
<feature type="chain" id="PRO_5026289371" evidence="3">
    <location>
        <begin position="29"/>
        <end position="553"/>
    </location>
</feature>
<dbReference type="GO" id="GO:0009306">
    <property type="term" value="P:protein secretion"/>
    <property type="evidence" value="ECO:0007669"/>
    <property type="project" value="InterPro"/>
</dbReference>
<evidence type="ECO:0000259" key="4">
    <source>
        <dbReference type="Pfam" id="PF00263"/>
    </source>
</evidence>
<sequence>MSPRKSLRVTLATALSAAMALAPTYASAQVEPPDASPTMRINNGGGTQSASLVLPFGKSAIIDLPADARDILISNPAIADATVRTARRAYVIGRQLGQTNIFFFDANGRQIANVEIRVEPDVAPLNDILARHSSESQIRAEAVNGSIVLSGSARSAADADRARLIATQYLATTGAGGAAGGASAEQRIVNLIQVQGSEQVMVRVRVVEMSRTLVRQLGINANYDEMINQLIGEDDFLNLATANGFSINGQILGGLSAAGGIAENILRPNSYAYPTGNVDPNITTADAGVGGYQVAADGTVTYGPAHVEQSRSTDASIEAFERAGLLRVLAEPNLTAISGESARFLAGGEFPVPVNSDDGQISVEFKPFGVGLAFTPIVMSGGNISLKINTEVSELTSEGAISTGDTPIRNDDGTTTVIRGINIPALQVRRAETTLEMSSGSSIVLAGLIQERTRHALEGVPGVMNTPILGSLFRSRDFVNSETELVIIVTPYLVRPTSPDRLRTPADGFRNPSEGESLLTGRLNALYRPASAQGDADEQNAQTLHGPHGHVIE</sequence>
<dbReference type="InterPro" id="IPR004846">
    <property type="entry name" value="T2SS/T3SS_dom"/>
</dbReference>
<dbReference type="PANTHER" id="PTHR30332:SF17">
    <property type="entry name" value="TYPE IV PILIATION SYSTEM PROTEIN DR_0774-RELATED"/>
    <property type="match status" value="1"/>
</dbReference>
<evidence type="ECO:0000256" key="3">
    <source>
        <dbReference type="SAM" id="SignalP"/>
    </source>
</evidence>
<dbReference type="InterPro" id="IPR001775">
    <property type="entry name" value="GspD/PilQ"/>
</dbReference>
<dbReference type="KEGG" id="tsv:DSM104635_02866"/>
<feature type="domain" description="Type II/III secretion system secretin-like" evidence="4">
    <location>
        <begin position="320"/>
        <end position="495"/>
    </location>
</feature>
<evidence type="ECO:0000313" key="7">
    <source>
        <dbReference type="Proteomes" id="UP000431269"/>
    </source>
</evidence>
<feature type="domain" description="Pilus formation protein N-terminal" evidence="5">
    <location>
        <begin position="49"/>
        <end position="119"/>
    </location>
</feature>
<protein>
    <submittedName>
        <fullName evidence="6">Pullulanase secretion envelope PulD</fullName>
    </submittedName>
</protein>
<dbReference type="Pfam" id="PF13629">
    <property type="entry name" value="T2SS-T3SS_pil_N"/>
    <property type="match status" value="1"/>
</dbReference>
<gene>
    <name evidence="6" type="primary">pulD</name>
    <name evidence="6" type="ORF">DSM104635_02866</name>
</gene>
<organism evidence="6 7">
    <name type="scientific">Terricaulis silvestris</name>
    <dbReference type="NCBI Taxonomy" id="2686094"/>
    <lineage>
        <taxon>Bacteria</taxon>
        <taxon>Pseudomonadati</taxon>
        <taxon>Pseudomonadota</taxon>
        <taxon>Alphaproteobacteria</taxon>
        <taxon>Caulobacterales</taxon>
        <taxon>Caulobacteraceae</taxon>
        <taxon>Terricaulis</taxon>
    </lineage>
</organism>
<evidence type="ECO:0000256" key="2">
    <source>
        <dbReference type="SAM" id="MobiDB-lite"/>
    </source>
</evidence>
<comment type="similarity">
    <text evidence="1">Belongs to the bacterial secretin family.</text>
</comment>
<feature type="signal peptide" evidence="3">
    <location>
        <begin position="1"/>
        <end position="28"/>
    </location>
</feature>
<evidence type="ECO:0000313" key="6">
    <source>
        <dbReference type="EMBL" id="QGZ96010.1"/>
    </source>
</evidence>
<dbReference type="Pfam" id="PF00263">
    <property type="entry name" value="Secretin"/>
    <property type="match status" value="1"/>
</dbReference>
<dbReference type="AlphaFoldDB" id="A0A6I6ML83"/>
<reference evidence="7" key="1">
    <citation type="submission" date="2019-12" db="EMBL/GenBank/DDBJ databases">
        <title>Complete genome of Terracaulis silvestris 0127_4.</title>
        <authorList>
            <person name="Vieira S."/>
            <person name="Riedel T."/>
            <person name="Sproer C."/>
            <person name="Pascual J."/>
            <person name="Boedeker C."/>
            <person name="Overmann J."/>
        </authorList>
    </citation>
    <scope>NUCLEOTIDE SEQUENCE [LARGE SCALE GENOMIC DNA]</scope>
    <source>
        <strain evidence="7">0127_4</strain>
    </source>
</reference>
<accession>A0A6I6ML83</accession>
<dbReference type="PRINTS" id="PR00811">
    <property type="entry name" value="BCTERIALGSPD"/>
</dbReference>
<dbReference type="PANTHER" id="PTHR30332">
    <property type="entry name" value="PROBABLE GENERAL SECRETION PATHWAY PROTEIN D"/>
    <property type="match status" value="1"/>
</dbReference>
<feature type="region of interest" description="Disordered" evidence="2">
    <location>
        <begin position="531"/>
        <end position="553"/>
    </location>
</feature>
<keyword evidence="3" id="KW-0732">Signal</keyword>
<evidence type="ECO:0000259" key="5">
    <source>
        <dbReference type="Pfam" id="PF13629"/>
    </source>
</evidence>